<keyword evidence="7" id="KW-0863">Zinc-finger</keyword>
<keyword evidence="6" id="KW-0539">Nucleus</keyword>
<keyword evidence="1" id="KW-0479">Metal-binding</keyword>
<dbReference type="InterPro" id="IPR036236">
    <property type="entry name" value="Znf_C2H2_sf"/>
</dbReference>
<keyword evidence="4" id="KW-0238">DNA-binding</keyword>
<evidence type="ECO:0000256" key="4">
    <source>
        <dbReference type="ARBA" id="ARBA00023125"/>
    </source>
</evidence>
<dbReference type="SUPFAM" id="SSF57701">
    <property type="entry name" value="Zn2/Cys6 DNA-binding domain"/>
    <property type="match status" value="1"/>
</dbReference>
<dbReference type="SMART" id="SM00355">
    <property type="entry name" value="ZnF_C2H2"/>
    <property type="match status" value="2"/>
</dbReference>
<organism evidence="11 12">
    <name type="scientific">Aspergillus pseudoustus</name>
    <dbReference type="NCBI Taxonomy" id="1810923"/>
    <lineage>
        <taxon>Eukaryota</taxon>
        <taxon>Fungi</taxon>
        <taxon>Dikarya</taxon>
        <taxon>Ascomycota</taxon>
        <taxon>Pezizomycotina</taxon>
        <taxon>Eurotiomycetes</taxon>
        <taxon>Eurotiomycetidae</taxon>
        <taxon>Eurotiales</taxon>
        <taxon>Aspergillaceae</taxon>
        <taxon>Aspergillus</taxon>
        <taxon>Aspergillus subgen. Nidulantes</taxon>
    </lineage>
</organism>
<keyword evidence="12" id="KW-1185">Reference proteome</keyword>
<dbReference type="InterPro" id="IPR036864">
    <property type="entry name" value="Zn2-C6_fun-type_DNA-bd_sf"/>
</dbReference>
<feature type="domain" description="C2H2-type" evidence="10">
    <location>
        <begin position="2"/>
        <end position="29"/>
    </location>
</feature>
<evidence type="ECO:0000313" key="11">
    <source>
        <dbReference type="EMBL" id="KAL2832309.1"/>
    </source>
</evidence>
<evidence type="ECO:0000256" key="3">
    <source>
        <dbReference type="ARBA" id="ARBA00023015"/>
    </source>
</evidence>
<feature type="region of interest" description="Disordered" evidence="8">
    <location>
        <begin position="715"/>
        <end position="739"/>
    </location>
</feature>
<dbReference type="PANTHER" id="PTHR47660">
    <property type="entry name" value="TRANSCRIPTION FACTOR WITH C2H2 AND ZN(2)-CYS(6) DNA BINDING DOMAIN (EUROFUNG)-RELATED-RELATED"/>
    <property type="match status" value="1"/>
</dbReference>
<comment type="caution">
    <text evidence="11">The sequence shown here is derived from an EMBL/GenBank/DDBJ whole genome shotgun (WGS) entry which is preliminary data.</text>
</comment>
<dbReference type="InterPro" id="IPR007219">
    <property type="entry name" value="XnlR_reg_dom"/>
</dbReference>
<dbReference type="InterPro" id="IPR001138">
    <property type="entry name" value="Zn2Cys6_DnaBD"/>
</dbReference>
<dbReference type="Proteomes" id="UP001610446">
    <property type="component" value="Unassembled WGS sequence"/>
</dbReference>
<evidence type="ECO:0000256" key="2">
    <source>
        <dbReference type="ARBA" id="ARBA00022833"/>
    </source>
</evidence>
<sequence length="824" mass="92733">MYACTLCPASFQRREHFERHRRSHTKSKDFHCNLCQKDFARRDTLQRHMAIHGQATRRIQKVTSRAPRACVQCIRSKQRCIGPQPCDRCRRKGQECIMRSMTARHTASLPGVEVVQQIARPGNRSDPLPANTEGINTSATAQTPWRSPISAIYSLGASSSNMGDLLQPRMIPTIQDESLFSMAESETLSLSDPFLIWPWGEDFIVDMQSPASGPDGLLVDTTESTSLRYLQGHFLPSNEGSQTHESNNAYEEEYQDILASEDYGHIPKPCLASYEQACAHADSFTGISPTNVPDLDVIHVCVQAYFEHFHKAYPLLHQGTFRFQSDAYLLYWAVAAIGSQYSRLPNRSIIFSALLEIIQGVVLGKLASPLLLQNDLAMAQTMVLLNFSQLLRGTRQAIMQVQYQRNILVTMCRPLLSPGLLFEWRESFASDVGVSLRDWPRWIAIEAWKRVVYFTWLSESLQLIIFDLPSLMALEDMQLGLPCYEELWQALHFADWERLKNSAQGQPGTPSLLELIQAGPLRETRLRSASDLTLLIATFSVYVAERQATRQWPIYKHYWIAGHSADKPQQAPPSATSQEQHHSESIDSILASFQAKTSSCFQHQSVSASPVPHQTHKLALLTRLLRFIPYRTMYVASGWMADRTQSEGALQRIAHLLCAEDTQAESRQTLVHAARMFRIIRSQTTFDPHDSLILLMAVLYVWYYDRFAPTPTRVAAAEQAQRGQTELSSSSPTPNPAGRQILRIDQDIADFVIDRWITHGFGNNRAHLQIHITGIGVLDGERSPSRILREAIGILGGNKTWQQLSSAIKHALGQILAGSAPSFT</sequence>
<evidence type="ECO:0000259" key="9">
    <source>
        <dbReference type="PROSITE" id="PS50048"/>
    </source>
</evidence>
<protein>
    <recommendedName>
        <fullName evidence="13">Fungal-specific transcription factor domain-containing protein</fullName>
    </recommendedName>
</protein>
<evidence type="ECO:0000259" key="10">
    <source>
        <dbReference type="PROSITE" id="PS50157"/>
    </source>
</evidence>
<dbReference type="PROSITE" id="PS00028">
    <property type="entry name" value="ZINC_FINGER_C2H2_1"/>
    <property type="match status" value="2"/>
</dbReference>
<reference evidence="11 12" key="1">
    <citation type="submission" date="2024-07" db="EMBL/GenBank/DDBJ databases">
        <title>Section-level genome sequencing and comparative genomics of Aspergillus sections Usti and Cavernicolus.</title>
        <authorList>
            <consortium name="Lawrence Berkeley National Laboratory"/>
            <person name="Nybo J.L."/>
            <person name="Vesth T.C."/>
            <person name="Theobald S."/>
            <person name="Frisvad J.C."/>
            <person name="Larsen T.O."/>
            <person name="Kjaerboelling I."/>
            <person name="Rothschild-Mancinelli K."/>
            <person name="Lyhne E.K."/>
            <person name="Kogle M.E."/>
            <person name="Barry K."/>
            <person name="Clum A."/>
            <person name="Na H."/>
            <person name="Ledsgaard L."/>
            <person name="Lin J."/>
            <person name="Lipzen A."/>
            <person name="Kuo A."/>
            <person name="Riley R."/>
            <person name="Mondo S."/>
            <person name="Labutti K."/>
            <person name="Haridas S."/>
            <person name="Pangalinan J."/>
            <person name="Salamov A.A."/>
            <person name="Simmons B.A."/>
            <person name="Magnuson J.K."/>
            <person name="Chen J."/>
            <person name="Drula E."/>
            <person name="Henrissat B."/>
            <person name="Wiebenga A."/>
            <person name="Lubbers R.J."/>
            <person name="Gomes A.C."/>
            <person name="Makela M.R."/>
            <person name="Stajich J."/>
            <person name="Grigoriev I.V."/>
            <person name="Mortensen U.H."/>
            <person name="De Vries R.P."/>
            <person name="Baker S.E."/>
            <person name="Andersen M.R."/>
        </authorList>
    </citation>
    <scope>NUCLEOTIDE SEQUENCE [LARGE SCALE GENOMIC DNA]</scope>
    <source>
        <strain evidence="11 12">CBS 123904</strain>
    </source>
</reference>
<name>A0ABR4IX21_9EURO</name>
<keyword evidence="3" id="KW-0805">Transcription regulation</keyword>
<evidence type="ECO:0000256" key="8">
    <source>
        <dbReference type="SAM" id="MobiDB-lite"/>
    </source>
</evidence>
<keyword evidence="2" id="KW-0862">Zinc</keyword>
<evidence type="ECO:0000256" key="5">
    <source>
        <dbReference type="ARBA" id="ARBA00023163"/>
    </source>
</evidence>
<dbReference type="CDD" id="cd12148">
    <property type="entry name" value="fungal_TF_MHR"/>
    <property type="match status" value="1"/>
</dbReference>
<dbReference type="Gene3D" id="3.30.160.60">
    <property type="entry name" value="Classic Zinc Finger"/>
    <property type="match status" value="1"/>
</dbReference>
<dbReference type="SUPFAM" id="SSF57667">
    <property type="entry name" value="beta-beta-alpha zinc fingers"/>
    <property type="match status" value="1"/>
</dbReference>
<feature type="compositionally biased region" description="Polar residues" evidence="8">
    <location>
        <begin position="721"/>
        <end position="732"/>
    </location>
</feature>
<dbReference type="Pfam" id="PF04082">
    <property type="entry name" value="Fungal_trans"/>
    <property type="match status" value="1"/>
</dbReference>
<dbReference type="PROSITE" id="PS50048">
    <property type="entry name" value="ZN2_CY6_FUNGAL_2"/>
    <property type="match status" value="1"/>
</dbReference>
<dbReference type="Pfam" id="PF00096">
    <property type="entry name" value="zf-C2H2"/>
    <property type="match status" value="2"/>
</dbReference>
<keyword evidence="5" id="KW-0804">Transcription</keyword>
<evidence type="ECO:0000256" key="7">
    <source>
        <dbReference type="PROSITE-ProRule" id="PRU00042"/>
    </source>
</evidence>
<dbReference type="EMBL" id="JBFXLU010000263">
    <property type="protein sequence ID" value="KAL2832309.1"/>
    <property type="molecule type" value="Genomic_DNA"/>
</dbReference>
<accession>A0ABR4IX21</accession>
<dbReference type="Gene3D" id="4.10.240.10">
    <property type="entry name" value="Zn(2)-C6 fungal-type DNA-binding domain"/>
    <property type="match status" value="1"/>
</dbReference>
<feature type="region of interest" description="Disordered" evidence="8">
    <location>
        <begin position="121"/>
        <end position="140"/>
    </location>
</feature>
<feature type="domain" description="Zn(2)-C6 fungal-type" evidence="9">
    <location>
        <begin position="69"/>
        <end position="98"/>
    </location>
</feature>
<feature type="domain" description="C2H2-type" evidence="10">
    <location>
        <begin position="30"/>
        <end position="52"/>
    </location>
</feature>
<gene>
    <name evidence="11" type="ORF">BJY01DRAFT_260258</name>
</gene>
<dbReference type="CDD" id="cd00067">
    <property type="entry name" value="GAL4"/>
    <property type="match status" value="1"/>
</dbReference>
<evidence type="ECO:0000256" key="1">
    <source>
        <dbReference type="ARBA" id="ARBA00022723"/>
    </source>
</evidence>
<evidence type="ECO:0000256" key="6">
    <source>
        <dbReference type="ARBA" id="ARBA00023242"/>
    </source>
</evidence>
<evidence type="ECO:0000313" key="12">
    <source>
        <dbReference type="Proteomes" id="UP001610446"/>
    </source>
</evidence>
<evidence type="ECO:0008006" key="13">
    <source>
        <dbReference type="Google" id="ProtNLM"/>
    </source>
</evidence>
<proteinExistence type="predicted"/>
<dbReference type="InterPro" id="IPR013087">
    <property type="entry name" value="Znf_C2H2_type"/>
</dbReference>
<dbReference type="PROSITE" id="PS50157">
    <property type="entry name" value="ZINC_FINGER_C2H2_2"/>
    <property type="match status" value="2"/>
</dbReference>